<name>A0A3P6Z5E0_HYMDI</name>
<protein>
    <submittedName>
        <fullName evidence="1">Uncharacterized protein</fullName>
    </submittedName>
</protein>
<reference evidence="1 2" key="1">
    <citation type="submission" date="2018-11" db="EMBL/GenBank/DDBJ databases">
        <authorList>
            <consortium name="Pathogen Informatics"/>
        </authorList>
    </citation>
    <scope>NUCLEOTIDE SEQUENCE [LARGE SCALE GENOMIC DNA]</scope>
</reference>
<proteinExistence type="predicted"/>
<sequence>MEQSKLRRVQRLGVKFVTRKAGNKMKPNWVVKGLGDGRYLMRSRALSRKPSSLSESVKNSKKKLPTAVNSCPLFDAGNHECLDIKRKTQLLHSTSRSCA</sequence>
<evidence type="ECO:0000313" key="1">
    <source>
        <dbReference type="EMBL" id="VDL53335.1"/>
    </source>
</evidence>
<gene>
    <name evidence="1" type="ORF">HDID_LOCUS4674</name>
</gene>
<dbReference type="EMBL" id="UYSG01001900">
    <property type="protein sequence ID" value="VDL53335.1"/>
    <property type="molecule type" value="Genomic_DNA"/>
</dbReference>
<dbReference type="OrthoDB" id="412780at2759"/>
<accession>A0A3P6Z5E0</accession>
<evidence type="ECO:0000313" key="2">
    <source>
        <dbReference type="Proteomes" id="UP000274504"/>
    </source>
</evidence>
<organism evidence="1 2">
    <name type="scientific">Hymenolepis diminuta</name>
    <name type="common">Rat tapeworm</name>
    <dbReference type="NCBI Taxonomy" id="6216"/>
    <lineage>
        <taxon>Eukaryota</taxon>
        <taxon>Metazoa</taxon>
        <taxon>Spiralia</taxon>
        <taxon>Lophotrochozoa</taxon>
        <taxon>Platyhelminthes</taxon>
        <taxon>Cestoda</taxon>
        <taxon>Eucestoda</taxon>
        <taxon>Cyclophyllidea</taxon>
        <taxon>Hymenolepididae</taxon>
        <taxon>Hymenolepis</taxon>
    </lineage>
</organism>
<dbReference type="AlphaFoldDB" id="A0A3P6Z5E0"/>
<dbReference type="Proteomes" id="UP000274504">
    <property type="component" value="Unassembled WGS sequence"/>
</dbReference>